<keyword evidence="2" id="KW-0812">Transmembrane</keyword>
<evidence type="ECO:0000313" key="3">
    <source>
        <dbReference type="EMBL" id="KYN22970.1"/>
    </source>
</evidence>
<accession>A0A195ECM2</accession>
<proteinExistence type="predicted"/>
<organism evidence="3 4">
    <name type="scientific">Trachymyrmex cornetzi</name>
    <dbReference type="NCBI Taxonomy" id="471704"/>
    <lineage>
        <taxon>Eukaryota</taxon>
        <taxon>Metazoa</taxon>
        <taxon>Ecdysozoa</taxon>
        <taxon>Arthropoda</taxon>
        <taxon>Hexapoda</taxon>
        <taxon>Insecta</taxon>
        <taxon>Pterygota</taxon>
        <taxon>Neoptera</taxon>
        <taxon>Endopterygota</taxon>
        <taxon>Hymenoptera</taxon>
        <taxon>Apocrita</taxon>
        <taxon>Aculeata</taxon>
        <taxon>Formicoidea</taxon>
        <taxon>Formicidae</taxon>
        <taxon>Myrmicinae</taxon>
        <taxon>Trachymyrmex</taxon>
    </lineage>
</organism>
<evidence type="ECO:0000256" key="2">
    <source>
        <dbReference type="SAM" id="Phobius"/>
    </source>
</evidence>
<evidence type="ECO:0000313" key="4">
    <source>
        <dbReference type="Proteomes" id="UP000078492"/>
    </source>
</evidence>
<evidence type="ECO:0000256" key="1">
    <source>
        <dbReference type="SAM" id="MobiDB-lite"/>
    </source>
</evidence>
<gene>
    <name evidence="3" type="ORF">ALC57_04753</name>
</gene>
<dbReference type="AlphaFoldDB" id="A0A195ECM2"/>
<feature type="compositionally biased region" description="Basic and acidic residues" evidence="1">
    <location>
        <begin position="104"/>
        <end position="131"/>
    </location>
</feature>
<keyword evidence="2" id="KW-1133">Transmembrane helix</keyword>
<feature type="compositionally biased region" description="Basic residues" evidence="1">
    <location>
        <begin position="18"/>
        <end position="34"/>
    </location>
</feature>
<feature type="compositionally biased region" description="Basic and acidic residues" evidence="1">
    <location>
        <begin position="1"/>
        <end position="17"/>
    </location>
</feature>
<protein>
    <submittedName>
        <fullName evidence="3">Uncharacterized protein</fullName>
    </submittedName>
</protein>
<feature type="compositionally biased region" description="Basic and acidic residues" evidence="1">
    <location>
        <begin position="35"/>
        <end position="97"/>
    </location>
</feature>
<dbReference type="EMBL" id="KQ979074">
    <property type="protein sequence ID" value="KYN22970.1"/>
    <property type="molecule type" value="Genomic_DNA"/>
</dbReference>
<sequence length="400" mass="45899">MGSRRDIKVEKDTYERKGVKRRNCARRKRRKKIREKRDERATKRTREEKTTVETNRRGRNEETWHTEEGTREGENERAREITGTRRMRRVADEERERARARKGRERERTDGATKSNGERGRLSESARENSFRSSLELRELKTIQVCASRATSIRRNEEKSPVKVHGSSQTFHFDFPRAPLSFIKIDALKAVRDWGSRSSYATDHASQLKKENGKAAYASRVSCPTVRGARPENRVDRARKYLSANRMDTSRNRIRRMVGLLWFCFFFAGVLAEGTLEKLHEESIIRASDVVHVLCYSFPRDTTQRVIGIMKKLGAREVVSGGKERGERFQANFTALGRPSVTTGPVRNAGQPNWLVGRSGAEEYGTDMEKRAIISRERHTVITGNADGGYADGRHRQSAI</sequence>
<keyword evidence="4" id="KW-1185">Reference proteome</keyword>
<reference evidence="3 4" key="1">
    <citation type="submission" date="2015-09" db="EMBL/GenBank/DDBJ databases">
        <title>Trachymyrmex cornetzi WGS genome.</title>
        <authorList>
            <person name="Nygaard S."/>
            <person name="Hu H."/>
            <person name="Boomsma J."/>
            <person name="Zhang G."/>
        </authorList>
    </citation>
    <scope>NUCLEOTIDE SEQUENCE [LARGE SCALE GENOMIC DNA]</scope>
    <source>
        <strain evidence="3">Tcor2-1</strain>
        <tissue evidence="3">Whole body</tissue>
    </source>
</reference>
<feature type="region of interest" description="Disordered" evidence="1">
    <location>
        <begin position="1"/>
        <end position="131"/>
    </location>
</feature>
<keyword evidence="2" id="KW-0472">Membrane</keyword>
<name>A0A195ECM2_9HYME</name>
<dbReference type="Proteomes" id="UP000078492">
    <property type="component" value="Unassembled WGS sequence"/>
</dbReference>
<feature type="transmembrane region" description="Helical" evidence="2">
    <location>
        <begin position="257"/>
        <end position="276"/>
    </location>
</feature>